<proteinExistence type="predicted"/>
<sequence>MYSKVPGAELINRLKKFTTFMDMADDAWRYIFIFNPLSIYYFTGTMQDGILFIQRDEEPVYFVKRSVKRAEEEIRYCKVKPYKELTDIKNELALNTFFPAFVDKSFVTIKMLEDFNSVFEFGKIYSCDKALNMCRSVKSKYEIDIIKEAGAIHADIMANIVPELLSEDISEREAALLIFNEFINKGHQGIVRLERPYMEFQTVNVAFGESALNIYKYDSPVGVTGLYASSPFFGSSKITLKQNDLVTIPSVFGMNGYNSVCTYCYAFNSLIDYIRSQQEHCKNLKNLALTLLKPGAKPSEIYKEIMDNIHPEIQGTFMGIGDDVINHIGRGTGLTIDEYPVINKNNTNPLVENMVVSLSFFSTLEGYGVTGMQHTYIITAEGAVSVNGSADEILVAGKYL</sequence>
<dbReference type="CDD" id="cd01066">
    <property type="entry name" value="APP_MetAP"/>
    <property type="match status" value="1"/>
</dbReference>
<dbReference type="InterPro" id="IPR036005">
    <property type="entry name" value="Creatinase/aminopeptidase-like"/>
</dbReference>
<gene>
    <name evidence="3" type="ORF">H9804_02210</name>
</gene>
<dbReference type="Gene3D" id="3.90.230.10">
    <property type="entry name" value="Creatinase/methionine aminopeptidase superfamily"/>
    <property type="match status" value="1"/>
</dbReference>
<comment type="caution">
    <text evidence="3">The sequence shown here is derived from an EMBL/GenBank/DDBJ whole genome shotgun (WGS) entry which is preliminary data.</text>
</comment>
<feature type="domain" description="Peptidase M24" evidence="1">
    <location>
        <begin position="145"/>
        <end position="380"/>
    </location>
</feature>
<evidence type="ECO:0000313" key="3">
    <source>
        <dbReference type="EMBL" id="HIZ88732.1"/>
    </source>
</evidence>
<accession>A0A9D2KBF7</accession>
<evidence type="ECO:0000259" key="1">
    <source>
        <dbReference type="Pfam" id="PF00557"/>
    </source>
</evidence>
<name>A0A9D2KBF7_9BACT</name>
<dbReference type="Gene3D" id="3.40.350.10">
    <property type="entry name" value="Creatinase/prolidase N-terminal domain"/>
    <property type="match status" value="1"/>
</dbReference>
<evidence type="ECO:0000313" key="4">
    <source>
        <dbReference type="Proteomes" id="UP000824176"/>
    </source>
</evidence>
<dbReference type="InterPro" id="IPR000994">
    <property type="entry name" value="Pept_M24"/>
</dbReference>
<dbReference type="SUPFAM" id="SSF55920">
    <property type="entry name" value="Creatinase/aminopeptidase"/>
    <property type="match status" value="1"/>
</dbReference>
<dbReference type="Proteomes" id="UP000824176">
    <property type="component" value="Unassembled WGS sequence"/>
</dbReference>
<dbReference type="SUPFAM" id="SSF53092">
    <property type="entry name" value="Creatinase/prolidase N-terminal domain"/>
    <property type="match status" value="1"/>
</dbReference>
<dbReference type="PANTHER" id="PTHR46112:SF2">
    <property type="entry name" value="XAA-PRO AMINOPEPTIDASE P-RELATED"/>
    <property type="match status" value="1"/>
</dbReference>
<dbReference type="InterPro" id="IPR050659">
    <property type="entry name" value="Peptidase_M24B"/>
</dbReference>
<organism evidence="3 4">
    <name type="scientific">Candidatus Mucispirillum faecigallinarum</name>
    <dbReference type="NCBI Taxonomy" id="2838699"/>
    <lineage>
        <taxon>Bacteria</taxon>
        <taxon>Pseudomonadati</taxon>
        <taxon>Deferribacterota</taxon>
        <taxon>Deferribacteres</taxon>
        <taxon>Deferribacterales</taxon>
        <taxon>Mucispirillaceae</taxon>
        <taxon>Mucispirillum</taxon>
    </lineage>
</organism>
<dbReference type="AlphaFoldDB" id="A0A9D2KBF7"/>
<dbReference type="EMBL" id="DXAQ01000032">
    <property type="protein sequence ID" value="HIZ88732.1"/>
    <property type="molecule type" value="Genomic_DNA"/>
</dbReference>
<dbReference type="Pfam" id="PF01321">
    <property type="entry name" value="Creatinase_N"/>
    <property type="match status" value="1"/>
</dbReference>
<evidence type="ECO:0000259" key="2">
    <source>
        <dbReference type="Pfam" id="PF01321"/>
    </source>
</evidence>
<dbReference type="InterPro" id="IPR000587">
    <property type="entry name" value="Creatinase_N"/>
</dbReference>
<reference evidence="3" key="1">
    <citation type="journal article" date="2021" name="PeerJ">
        <title>Extensive microbial diversity within the chicken gut microbiome revealed by metagenomics and culture.</title>
        <authorList>
            <person name="Gilroy R."/>
            <person name="Ravi A."/>
            <person name="Getino M."/>
            <person name="Pursley I."/>
            <person name="Horton D.L."/>
            <person name="Alikhan N.F."/>
            <person name="Baker D."/>
            <person name="Gharbi K."/>
            <person name="Hall N."/>
            <person name="Watson M."/>
            <person name="Adriaenssens E.M."/>
            <person name="Foster-Nyarko E."/>
            <person name="Jarju S."/>
            <person name="Secka A."/>
            <person name="Antonio M."/>
            <person name="Oren A."/>
            <person name="Chaudhuri R.R."/>
            <person name="La Ragione R."/>
            <person name="Hildebrand F."/>
            <person name="Pallen M.J."/>
        </authorList>
    </citation>
    <scope>NUCLEOTIDE SEQUENCE</scope>
    <source>
        <strain evidence="3">ChiW4-1371</strain>
    </source>
</reference>
<feature type="domain" description="Creatinase N-terminal" evidence="2">
    <location>
        <begin position="13"/>
        <end position="137"/>
    </location>
</feature>
<reference evidence="3" key="2">
    <citation type="submission" date="2021-04" db="EMBL/GenBank/DDBJ databases">
        <authorList>
            <person name="Gilroy R."/>
        </authorList>
    </citation>
    <scope>NUCLEOTIDE SEQUENCE</scope>
    <source>
        <strain evidence="3">ChiW4-1371</strain>
    </source>
</reference>
<dbReference type="Pfam" id="PF00557">
    <property type="entry name" value="Peptidase_M24"/>
    <property type="match status" value="1"/>
</dbReference>
<protein>
    <submittedName>
        <fullName evidence="3">M24 family metallopeptidase</fullName>
    </submittedName>
</protein>
<dbReference type="PANTHER" id="PTHR46112">
    <property type="entry name" value="AMINOPEPTIDASE"/>
    <property type="match status" value="1"/>
</dbReference>
<dbReference type="InterPro" id="IPR029149">
    <property type="entry name" value="Creatin/AminoP/Spt16_N"/>
</dbReference>